<accession>A0A829Y7Z1</accession>
<dbReference type="GO" id="GO:0004177">
    <property type="term" value="F:aminopeptidase activity"/>
    <property type="evidence" value="ECO:0007669"/>
    <property type="project" value="UniProtKB-KW"/>
</dbReference>
<dbReference type="Gene3D" id="3.40.630.10">
    <property type="entry name" value="Zn peptidases"/>
    <property type="match status" value="2"/>
</dbReference>
<dbReference type="Gene3D" id="3.50.30.30">
    <property type="match status" value="1"/>
</dbReference>
<dbReference type="Pfam" id="PF04389">
    <property type="entry name" value="Peptidase_M28"/>
    <property type="match status" value="1"/>
</dbReference>
<sequence>MTPARSEMRASVILLRPFSLTRDNMRGLPVFLLPLIAAGALQAAERGPWTEVQPDAIRSHVEFLAADLLEGRATASRGHDIAAAYVASQFRQAGLQPGGDDKSYLQRVPLLEATPVLPGSSAELVRDDDTYTFEYGTHYLPNADFSSASSTLSAPMMFAGFGIDAPELGYNDFENIDVKGRIAVIFNGAPAKFSNEKRAYYSWEERKLSTLVERGAVGVITIDSNADIKRTPWERRVAMSWIPQMRWLDESGQPQNAFPALKLRFRFNHDAATQLFEKAQSNFHAALAASEEGMPQGFELPGMMTLSATTGLRKTESANVVGLLPGADPQLKNEYLVISAHLDHLGRGTAVNGDAVYNGAHDNAVGVGVMLEIARAFHASNAKPRRSIIFVAVTAEEKGLLGSDFFARQAEQQEKKVVANLNVDMPLTFAPVFDFVALGAPHSTLGAAARQAVAAQGYRLSADAAPEQVKFIRSDQFSFIRRGIPALVLSAGYQPRNPSVDLDELRRQFLSTHYHQPSDDLMLPIDYPTAADLARVDLRIALTVANAPAAPRWVNGDFFAEKFHTVK</sequence>
<dbReference type="InterPro" id="IPR046450">
    <property type="entry name" value="PA_dom_sf"/>
</dbReference>
<dbReference type="EMBL" id="BLJN01000001">
    <property type="protein sequence ID" value="GFE78916.1"/>
    <property type="molecule type" value="Genomic_DNA"/>
</dbReference>
<organism evidence="2 3">
    <name type="scientific">Steroidobacter agaridevorans</name>
    <dbReference type="NCBI Taxonomy" id="2695856"/>
    <lineage>
        <taxon>Bacteria</taxon>
        <taxon>Pseudomonadati</taxon>
        <taxon>Pseudomonadota</taxon>
        <taxon>Gammaproteobacteria</taxon>
        <taxon>Steroidobacterales</taxon>
        <taxon>Steroidobacteraceae</taxon>
        <taxon>Steroidobacter</taxon>
    </lineage>
</organism>
<keyword evidence="2" id="KW-0645">Protease</keyword>
<feature type="domain" description="Peptidase M28" evidence="1">
    <location>
        <begin position="319"/>
        <end position="537"/>
    </location>
</feature>
<name>A0A829Y7Z1_9GAMM</name>
<dbReference type="GO" id="GO:0006508">
    <property type="term" value="P:proteolysis"/>
    <property type="evidence" value="ECO:0007669"/>
    <property type="project" value="InterPro"/>
</dbReference>
<reference evidence="3" key="1">
    <citation type="submission" date="2020-01" db="EMBL/GenBank/DDBJ databases">
        <title>'Steroidobacter agaridevorans' sp. nov., agar-degrading bacteria isolated from rhizosphere soils.</title>
        <authorList>
            <person name="Ikenaga M."/>
            <person name="Kataoka M."/>
            <person name="Murouchi A."/>
            <person name="Katsuragi S."/>
            <person name="Sakai M."/>
        </authorList>
    </citation>
    <scope>NUCLEOTIDE SEQUENCE [LARGE SCALE GENOMIC DNA]</scope>
    <source>
        <strain evidence="3">YU21-B</strain>
    </source>
</reference>
<dbReference type="CDD" id="cd04820">
    <property type="entry name" value="PA_M28_1_1"/>
    <property type="match status" value="1"/>
</dbReference>
<dbReference type="SUPFAM" id="SSF53187">
    <property type="entry name" value="Zn-dependent exopeptidases"/>
    <property type="match status" value="1"/>
</dbReference>
<dbReference type="InterPro" id="IPR045175">
    <property type="entry name" value="M28_fam"/>
</dbReference>
<evidence type="ECO:0000259" key="1">
    <source>
        <dbReference type="Pfam" id="PF04389"/>
    </source>
</evidence>
<evidence type="ECO:0000313" key="3">
    <source>
        <dbReference type="Proteomes" id="UP000445000"/>
    </source>
</evidence>
<dbReference type="Proteomes" id="UP000445000">
    <property type="component" value="Unassembled WGS sequence"/>
</dbReference>
<dbReference type="AlphaFoldDB" id="A0A829Y7Z1"/>
<dbReference type="InterPro" id="IPR007484">
    <property type="entry name" value="Peptidase_M28"/>
</dbReference>
<dbReference type="PANTHER" id="PTHR12147:SF26">
    <property type="entry name" value="PEPTIDASE M28 DOMAIN-CONTAINING PROTEIN"/>
    <property type="match status" value="1"/>
</dbReference>
<keyword evidence="3" id="KW-1185">Reference proteome</keyword>
<keyword evidence="2" id="KW-0378">Hydrolase</keyword>
<dbReference type="PANTHER" id="PTHR12147">
    <property type="entry name" value="METALLOPEPTIDASE M28 FAMILY MEMBER"/>
    <property type="match status" value="1"/>
</dbReference>
<comment type="caution">
    <text evidence="2">The sequence shown here is derived from an EMBL/GenBank/DDBJ whole genome shotgun (WGS) entry which is preliminary data.</text>
</comment>
<dbReference type="GO" id="GO:0008235">
    <property type="term" value="F:metalloexopeptidase activity"/>
    <property type="evidence" value="ECO:0007669"/>
    <property type="project" value="InterPro"/>
</dbReference>
<keyword evidence="2" id="KW-0031">Aminopeptidase</keyword>
<proteinExistence type="predicted"/>
<gene>
    <name evidence="2" type="ORF">GCM10011487_09160</name>
</gene>
<dbReference type="SUPFAM" id="SSF52025">
    <property type="entry name" value="PA domain"/>
    <property type="match status" value="1"/>
</dbReference>
<protein>
    <submittedName>
        <fullName evidence="2">Aminopeptidase</fullName>
    </submittedName>
</protein>
<evidence type="ECO:0000313" key="2">
    <source>
        <dbReference type="EMBL" id="GFE78916.1"/>
    </source>
</evidence>